<dbReference type="STRING" id="1833852.B0537_01810"/>
<dbReference type="GO" id="GO:0006423">
    <property type="term" value="P:cysteinyl-tRNA aminoacylation"/>
    <property type="evidence" value="ECO:0007669"/>
    <property type="project" value="UniProtKB-UniRule"/>
</dbReference>
<feature type="short sequence motif" description="'KMSKS' region" evidence="13">
    <location>
        <begin position="264"/>
        <end position="268"/>
    </location>
</feature>
<evidence type="ECO:0000256" key="10">
    <source>
        <dbReference type="ARBA" id="ARBA00022917"/>
    </source>
</evidence>
<dbReference type="NCBIfam" id="TIGR00435">
    <property type="entry name" value="cysS"/>
    <property type="match status" value="1"/>
</dbReference>
<evidence type="ECO:0000256" key="4">
    <source>
        <dbReference type="ARBA" id="ARBA00022490"/>
    </source>
</evidence>
<keyword evidence="6 13" id="KW-0479">Metal-binding</keyword>
<evidence type="ECO:0000256" key="1">
    <source>
        <dbReference type="ARBA" id="ARBA00004496"/>
    </source>
</evidence>
<comment type="cofactor">
    <cofactor evidence="13">
        <name>Zn(2+)</name>
        <dbReference type="ChEBI" id="CHEBI:29105"/>
    </cofactor>
    <text evidence="13">Binds 1 zinc ion per subunit.</text>
</comment>
<dbReference type="Proteomes" id="UP000189464">
    <property type="component" value="Chromosome"/>
</dbReference>
<evidence type="ECO:0000256" key="13">
    <source>
        <dbReference type="HAMAP-Rule" id="MF_00041"/>
    </source>
</evidence>
<sequence length="485" mass="55213">MQIYNTLTRSKEEFIPREPGKVSMYVCGPTTYNFIHLGNARPLVFFDTVRRYFIYKGYQVNYVQNFTDVDDKIIKRAQEEKMDPLALAQKYIREYFVDAEALNVMHADTHPKVSEHITEIINLIKKLEDNGNAYAVDGDVYFAVRSFPEYGKLSGRSLEDMQAGARVEIDPRKKDPMDFALWKAAKPGEPSWESPWGAGRPGWHIECSAMAEKYLGAGFDIHGGGFDLIFPHHENEIAQSEAACQQPFARYWMHNGFITVNQEKMSKSLGNFFLVREILAKFAPDVVRWYLLSTHYRSPLDFDDEKLVMAGKGLERIKTAIRLLYEVLARPVSPGETAQGGSLEEKLPSLRLEFEKAMDDDFNTALAVSVFFELAKEVNIYVGKLGTQLTQREKEILDQAHSLIKDFNGVLGILKEDQKTGQLILEEAGQDDQLTEGLLQLIIKIRQEARSKKDWATADTIRDGLKELGIILEDTPQGVRWKKQG</sequence>
<dbReference type="SUPFAM" id="SSF47323">
    <property type="entry name" value="Anticodon-binding domain of a subclass of class I aminoacyl-tRNA synthetases"/>
    <property type="match status" value="1"/>
</dbReference>
<dbReference type="EMBL" id="CP019698">
    <property type="protein sequence ID" value="AQS57943.1"/>
    <property type="molecule type" value="Genomic_DNA"/>
</dbReference>
<feature type="binding site" evidence="13">
    <location>
        <position position="232"/>
    </location>
    <ligand>
        <name>Zn(2+)</name>
        <dbReference type="ChEBI" id="CHEBI:29105"/>
    </ligand>
</feature>
<keyword evidence="9 13" id="KW-0067">ATP-binding</keyword>
<accession>A0A1S6IT38</accession>
<dbReference type="GO" id="GO:0005829">
    <property type="term" value="C:cytosol"/>
    <property type="evidence" value="ECO:0007669"/>
    <property type="project" value="TreeGrafter"/>
</dbReference>
<dbReference type="InterPro" id="IPR014729">
    <property type="entry name" value="Rossmann-like_a/b/a_fold"/>
</dbReference>
<evidence type="ECO:0000256" key="2">
    <source>
        <dbReference type="ARBA" id="ARBA00005594"/>
    </source>
</evidence>
<keyword evidence="11 13" id="KW-0030">Aminoacyl-tRNA synthetase</keyword>
<keyword evidence="5 13" id="KW-0436">Ligase</keyword>
<organism evidence="15 16">
    <name type="scientific">Desulforamulus ferrireducens</name>
    <dbReference type="NCBI Taxonomy" id="1833852"/>
    <lineage>
        <taxon>Bacteria</taxon>
        <taxon>Bacillati</taxon>
        <taxon>Bacillota</taxon>
        <taxon>Clostridia</taxon>
        <taxon>Eubacteriales</taxon>
        <taxon>Peptococcaceae</taxon>
        <taxon>Desulforamulus</taxon>
    </lineage>
</organism>
<dbReference type="Gene3D" id="3.40.50.620">
    <property type="entry name" value="HUPs"/>
    <property type="match status" value="1"/>
</dbReference>
<keyword evidence="8 13" id="KW-0862">Zinc</keyword>
<comment type="similarity">
    <text evidence="2 13">Belongs to the class-I aminoacyl-tRNA synthetase family.</text>
</comment>
<dbReference type="GO" id="GO:0005524">
    <property type="term" value="F:ATP binding"/>
    <property type="evidence" value="ECO:0007669"/>
    <property type="project" value="UniProtKB-UniRule"/>
</dbReference>
<dbReference type="Pfam" id="PF23493">
    <property type="entry name" value="CysS_C"/>
    <property type="match status" value="1"/>
</dbReference>
<dbReference type="PRINTS" id="PR00983">
    <property type="entry name" value="TRNASYNTHCYS"/>
</dbReference>
<dbReference type="OrthoDB" id="9815130at2"/>
<feature type="binding site" evidence="13">
    <location>
        <position position="236"/>
    </location>
    <ligand>
        <name>Zn(2+)</name>
        <dbReference type="ChEBI" id="CHEBI:29105"/>
    </ligand>
</feature>
<evidence type="ECO:0000256" key="6">
    <source>
        <dbReference type="ARBA" id="ARBA00022723"/>
    </source>
</evidence>
<feature type="binding site" evidence="13">
    <location>
        <position position="267"/>
    </location>
    <ligand>
        <name>ATP</name>
        <dbReference type="ChEBI" id="CHEBI:30616"/>
    </ligand>
</feature>
<dbReference type="PANTHER" id="PTHR10890:SF3">
    <property type="entry name" value="CYSTEINE--TRNA LIGASE, CYTOPLASMIC"/>
    <property type="match status" value="1"/>
</dbReference>
<dbReference type="Pfam" id="PF09190">
    <property type="entry name" value="DALR_2"/>
    <property type="match status" value="1"/>
</dbReference>
<protein>
    <recommendedName>
        <fullName evidence="13">Cysteine--tRNA ligase</fullName>
        <ecNumber evidence="13">6.1.1.16</ecNumber>
    </recommendedName>
    <alternativeName>
        <fullName evidence="13">Cysteinyl-tRNA synthetase</fullName>
        <shortName evidence="13">CysRS</shortName>
    </alternativeName>
</protein>
<keyword evidence="10 13" id="KW-0648">Protein biosynthesis</keyword>
<evidence type="ECO:0000256" key="7">
    <source>
        <dbReference type="ARBA" id="ARBA00022741"/>
    </source>
</evidence>
<dbReference type="HAMAP" id="MF_00041">
    <property type="entry name" value="Cys_tRNA_synth"/>
    <property type="match status" value="1"/>
</dbReference>
<keyword evidence="7 13" id="KW-0547">Nucleotide-binding</keyword>
<dbReference type="Gene3D" id="1.20.120.1910">
    <property type="entry name" value="Cysteine-tRNA ligase, C-terminal anti-codon recognition domain"/>
    <property type="match status" value="1"/>
</dbReference>
<dbReference type="InterPro" id="IPR056411">
    <property type="entry name" value="CysS_C"/>
</dbReference>
<feature type="binding site" evidence="13">
    <location>
        <position position="27"/>
    </location>
    <ligand>
        <name>Zn(2+)</name>
        <dbReference type="ChEBI" id="CHEBI:29105"/>
    </ligand>
</feature>
<evidence type="ECO:0000256" key="11">
    <source>
        <dbReference type="ARBA" id="ARBA00023146"/>
    </source>
</evidence>
<dbReference type="InterPro" id="IPR015273">
    <property type="entry name" value="Cys-tRNA-synt_Ia_DALR"/>
</dbReference>
<dbReference type="SMART" id="SM00840">
    <property type="entry name" value="DALR_2"/>
    <property type="match status" value="1"/>
</dbReference>
<feature type="short sequence motif" description="'HIGH' region" evidence="13">
    <location>
        <begin position="29"/>
        <end position="39"/>
    </location>
</feature>
<dbReference type="Pfam" id="PF01406">
    <property type="entry name" value="tRNA-synt_1e"/>
    <property type="match status" value="1"/>
</dbReference>
<dbReference type="AlphaFoldDB" id="A0A1S6IT38"/>
<dbReference type="SUPFAM" id="SSF52374">
    <property type="entry name" value="Nucleotidylyl transferase"/>
    <property type="match status" value="1"/>
</dbReference>
<dbReference type="InterPro" id="IPR024909">
    <property type="entry name" value="Cys-tRNA/MSH_ligase"/>
</dbReference>
<dbReference type="FunFam" id="3.40.50.620:FF:000009">
    <property type="entry name" value="Cysteine--tRNA ligase"/>
    <property type="match status" value="1"/>
</dbReference>
<dbReference type="InterPro" id="IPR032678">
    <property type="entry name" value="tRNA-synt_1_cat_dom"/>
</dbReference>
<comment type="catalytic activity">
    <reaction evidence="12 13">
        <text>tRNA(Cys) + L-cysteine + ATP = L-cysteinyl-tRNA(Cys) + AMP + diphosphate</text>
        <dbReference type="Rhea" id="RHEA:17773"/>
        <dbReference type="Rhea" id="RHEA-COMP:9661"/>
        <dbReference type="Rhea" id="RHEA-COMP:9679"/>
        <dbReference type="ChEBI" id="CHEBI:30616"/>
        <dbReference type="ChEBI" id="CHEBI:33019"/>
        <dbReference type="ChEBI" id="CHEBI:35235"/>
        <dbReference type="ChEBI" id="CHEBI:78442"/>
        <dbReference type="ChEBI" id="CHEBI:78517"/>
        <dbReference type="ChEBI" id="CHEBI:456215"/>
        <dbReference type="EC" id="6.1.1.16"/>
    </reaction>
</comment>
<comment type="subunit">
    <text evidence="3 13">Monomer.</text>
</comment>
<keyword evidence="4 13" id="KW-0963">Cytoplasm</keyword>
<comment type="subcellular location">
    <subcellularLocation>
        <location evidence="1 13">Cytoplasm</location>
    </subcellularLocation>
</comment>
<dbReference type="InterPro" id="IPR015803">
    <property type="entry name" value="Cys-tRNA-ligase"/>
</dbReference>
<dbReference type="PANTHER" id="PTHR10890">
    <property type="entry name" value="CYSTEINYL-TRNA SYNTHETASE"/>
    <property type="match status" value="1"/>
</dbReference>
<evidence type="ECO:0000256" key="3">
    <source>
        <dbReference type="ARBA" id="ARBA00011245"/>
    </source>
</evidence>
<evidence type="ECO:0000256" key="5">
    <source>
        <dbReference type="ARBA" id="ARBA00022598"/>
    </source>
</evidence>
<keyword evidence="16" id="KW-1185">Reference proteome</keyword>
<evidence type="ECO:0000313" key="16">
    <source>
        <dbReference type="Proteomes" id="UP000189464"/>
    </source>
</evidence>
<evidence type="ECO:0000256" key="9">
    <source>
        <dbReference type="ARBA" id="ARBA00022840"/>
    </source>
</evidence>
<reference evidence="15 16" key="1">
    <citation type="journal article" date="2016" name="Int. J. Syst. Evol. Microbiol.">
        <title>Desulfotomaculum ferrireducens sp. nov., a moderately thermophilic sulfate-reducing and dissimilatory Fe(III)-reducing bacterium isolated from compost.</title>
        <authorList>
            <person name="Yang G."/>
            <person name="Guo J."/>
            <person name="Zhuang L."/>
            <person name="Yuan Y."/>
            <person name="Zhou S."/>
        </authorList>
    </citation>
    <scope>NUCLEOTIDE SEQUENCE [LARGE SCALE GENOMIC DNA]</scope>
    <source>
        <strain evidence="15 16">GSS09</strain>
    </source>
</reference>
<evidence type="ECO:0000256" key="12">
    <source>
        <dbReference type="ARBA" id="ARBA00047398"/>
    </source>
</evidence>
<dbReference type="RefSeq" id="WP_077712905.1">
    <property type="nucleotide sequence ID" value="NZ_CP019698.1"/>
</dbReference>
<dbReference type="InterPro" id="IPR009080">
    <property type="entry name" value="tRNAsynth_Ia_anticodon-bd"/>
</dbReference>
<dbReference type="EC" id="6.1.1.16" evidence="13"/>
<evidence type="ECO:0000256" key="8">
    <source>
        <dbReference type="ARBA" id="ARBA00022833"/>
    </source>
</evidence>
<feature type="binding site" evidence="13">
    <location>
        <position position="207"/>
    </location>
    <ligand>
        <name>Zn(2+)</name>
        <dbReference type="ChEBI" id="CHEBI:29105"/>
    </ligand>
</feature>
<evidence type="ECO:0000259" key="14">
    <source>
        <dbReference type="SMART" id="SM00840"/>
    </source>
</evidence>
<name>A0A1S6IT38_9FIRM</name>
<dbReference type="GO" id="GO:0004817">
    <property type="term" value="F:cysteine-tRNA ligase activity"/>
    <property type="evidence" value="ECO:0007669"/>
    <property type="project" value="UniProtKB-UniRule"/>
</dbReference>
<dbReference type="CDD" id="cd00672">
    <property type="entry name" value="CysRS_core"/>
    <property type="match status" value="1"/>
</dbReference>
<dbReference type="GO" id="GO:0008270">
    <property type="term" value="F:zinc ion binding"/>
    <property type="evidence" value="ECO:0007669"/>
    <property type="project" value="UniProtKB-UniRule"/>
</dbReference>
<feature type="domain" description="Cysteinyl-tRNA synthetase class Ia DALR" evidence="14">
    <location>
        <begin position="353"/>
        <end position="423"/>
    </location>
</feature>
<proteinExistence type="inferred from homology"/>
<dbReference type="KEGG" id="dfg:B0537_01810"/>
<gene>
    <name evidence="13" type="primary">cysS</name>
    <name evidence="15" type="ORF">B0537_01810</name>
</gene>
<evidence type="ECO:0000313" key="15">
    <source>
        <dbReference type="EMBL" id="AQS57943.1"/>
    </source>
</evidence>